<comment type="caution">
    <text evidence="2">The sequence shown here is derived from an EMBL/GenBank/DDBJ whole genome shotgun (WGS) entry which is preliminary data.</text>
</comment>
<dbReference type="Proteomes" id="UP001501576">
    <property type="component" value="Unassembled WGS sequence"/>
</dbReference>
<sequence>MNSAPIAAVFTDPPRQREMIFPLSQAGGAGYRGKTPCGGATLSHPWPLTTPSPRGRTLRSLVTGSPFPWPGCWRSPREGIHCSSSTGSPRSKARPEDPAEGPRVRVLCATDGLRNDDSHEGTFPARCLGKVRDWNPGTGELTIEAIAIFS</sequence>
<protein>
    <submittedName>
        <fullName evidence="2">Uncharacterized protein</fullName>
    </submittedName>
</protein>
<evidence type="ECO:0000313" key="2">
    <source>
        <dbReference type="EMBL" id="GAA0514576.1"/>
    </source>
</evidence>
<gene>
    <name evidence="2" type="ORF">GCM10010390_16070</name>
</gene>
<proteinExistence type="predicted"/>
<evidence type="ECO:0000256" key="1">
    <source>
        <dbReference type="SAM" id="MobiDB-lite"/>
    </source>
</evidence>
<feature type="region of interest" description="Disordered" evidence="1">
    <location>
        <begin position="76"/>
        <end position="102"/>
    </location>
</feature>
<dbReference type="EMBL" id="BAAABZ010000012">
    <property type="protein sequence ID" value="GAA0514576.1"/>
    <property type="molecule type" value="Genomic_DNA"/>
</dbReference>
<organism evidence="2 3">
    <name type="scientific">Streptomyces mordarskii</name>
    <dbReference type="NCBI Taxonomy" id="1226758"/>
    <lineage>
        <taxon>Bacteria</taxon>
        <taxon>Bacillati</taxon>
        <taxon>Actinomycetota</taxon>
        <taxon>Actinomycetes</taxon>
        <taxon>Kitasatosporales</taxon>
        <taxon>Streptomycetaceae</taxon>
        <taxon>Streptomyces</taxon>
    </lineage>
</organism>
<name>A0ABP3M9P1_9ACTN</name>
<accession>A0ABP3M9P1</accession>
<keyword evidence="3" id="KW-1185">Reference proteome</keyword>
<feature type="compositionally biased region" description="Basic and acidic residues" evidence="1">
    <location>
        <begin position="93"/>
        <end position="102"/>
    </location>
</feature>
<reference evidence="3" key="1">
    <citation type="journal article" date="2019" name="Int. J. Syst. Evol. Microbiol.">
        <title>The Global Catalogue of Microorganisms (GCM) 10K type strain sequencing project: providing services to taxonomists for standard genome sequencing and annotation.</title>
        <authorList>
            <consortium name="The Broad Institute Genomics Platform"/>
            <consortium name="The Broad Institute Genome Sequencing Center for Infectious Disease"/>
            <person name="Wu L."/>
            <person name="Ma J."/>
        </authorList>
    </citation>
    <scope>NUCLEOTIDE SEQUENCE [LARGE SCALE GENOMIC DNA]</scope>
    <source>
        <strain evidence="3">JCM 5052</strain>
    </source>
</reference>
<evidence type="ECO:0000313" key="3">
    <source>
        <dbReference type="Proteomes" id="UP001501576"/>
    </source>
</evidence>